<evidence type="ECO:0000256" key="4">
    <source>
        <dbReference type="ARBA" id="ARBA00022679"/>
    </source>
</evidence>
<dbReference type="Pfam" id="PF04564">
    <property type="entry name" value="U-box"/>
    <property type="match status" value="1"/>
</dbReference>
<protein>
    <recommendedName>
        <fullName evidence="7 8">U-box domain-containing protein</fullName>
        <ecNumber evidence="7">2.3.2.27</ecNumber>
    </recommendedName>
    <alternativeName>
        <fullName evidence="7">RING-type E3 ubiquitin transferase PUB</fullName>
    </alternativeName>
</protein>
<dbReference type="AlphaFoldDB" id="A0A2R6Q0Z7"/>
<dbReference type="InterPro" id="IPR045185">
    <property type="entry name" value="PUB22/23/24-like"/>
</dbReference>
<dbReference type="PANTHER" id="PTHR22849:SF163">
    <property type="entry name" value="U-BOX DOMAIN-CONTAINING PROTEIN"/>
    <property type="match status" value="1"/>
</dbReference>
<accession>A0A2R6Q0Z7</accession>
<dbReference type="PROSITE" id="PS51698">
    <property type="entry name" value="U_BOX"/>
    <property type="match status" value="1"/>
</dbReference>
<comment type="caution">
    <text evidence="9">The sequence shown here is derived from an EMBL/GenBank/DDBJ whole genome shotgun (WGS) entry which is preliminary data.</text>
</comment>
<keyword evidence="4 7" id="KW-0808">Transferase</keyword>
<evidence type="ECO:0000256" key="2">
    <source>
        <dbReference type="ARBA" id="ARBA00003861"/>
    </source>
</evidence>
<evidence type="ECO:0000313" key="10">
    <source>
        <dbReference type="Proteomes" id="UP000241394"/>
    </source>
</evidence>
<dbReference type="UniPathway" id="UPA00143"/>
<keyword evidence="6 7" id="KW-0833">Ubl conjugation pathway</keyword>
<evidence type="ECO:0000256" key="6">
    <source>
        <dbReference type="ARBA" id="ARBA00022786"/>
    </source>
</evidence>
<feature type="domain" description="U-box" evidence="8">
    <location>
        <begin position="11"/>
        <end position="85"/>
    </location>
</feature>
<dbReference type="SUPFAM" id="SSF48371">
    <property type="entry name" value="ARM repeat"/>
    <property type="match status" value="1"/>
</dbReference>
<dbReference type="CDD" id="cd16664">
    <property type="entry name" value="RING-Ubox_PUB"/>
    <property type="match status" value="1"/>
</dbReference>
<dbReference type="OMA" id="CVECIVE"/>
<dbReference type="EC" id="2.3.2.27" evidence="7"/>
<reference evidence="9 10" key="1">
    <citation type="submission" date="2017-07" db="EMBL/GenBank/DDBJ databases">
        <title>An improved, manually edited Actinidia chinensis var. chinensis (kiwifruit) genome highlights the challenges associated with draft genomes and gene prediction in plants.</title>
        <authorList>
            <person name="Pilkington S."/>
            <person name="Crowhurst R."/>
            <person name="Hilario E."/>
            <person name="Nardozza S."/>
            <person name="Fraser L."/>
            <person name="Peng Y."/>
            <person name="Gunaseelan K."/>
            <person name="Simpson R."/>
            <person name="Tahir J."/>
            <person name="Deroles S."/>
            <person name="Templeton K."/>
            <person name="Luo Z."/>
            <person name="Davy M."/>
            <person name="Cheng C."/>
            <person name="Mcneilage M."/>
            <person name="Scaglione D."/>
            <person name="Liu Y."/>
            <person name="Zhang Q."/>
            <person name="Datson P."/>
            <person name="De Silva N."/>
            <person name="Gardiner S."/>
            <person name="Bassett H."/>
            <person name="Chagne D."/>
            <person name="Mccallum J."/>
            <person name="Dzierzon H."/>
            <person name="Deng C."/>
            <person name="Wang Y.-Y."/>
            <person name="Barron N."/>
            <person name="Manako K."/>
            <person name="Bowen J."/>
            <person name="Foster T."/>
            <person name="Erridge Z."/>
            <person name="Tiffin H."/>
            <person name="Waite C."/>
            <person name="Davies K."/>
            <person name="Grierson E."/>
            <person name="Laing W."/>
            <person name="Kirk R."/>
            <person name="Chen X."/>
            <person name="Wood M."/>
            <person name="Montefiori M."/>
            <person name="Brummell D."/>
            <person name="Schwinn K."/>
            <person name="Catanach A."/>
            <person name="Fullerton C."/>
            <person name="Li D."/>
            <person name="Meiyalaghan S."/>
            <person name="Nieuwenhuizen N."/>
            <person name="Read N."/>
            <person name="Prakash R."/>
            <person name="Hunter D."/>
            <person name="Zhang H."/>
            <person name="Mckenzie M."/>
            <person name="Knabel M."/>
            <person name="Harris A."/>
            <person name="Allan A."/>
            <person name="Chen A."/>
            <person name="Janssen B."/>
            <person name="Plunkett B."/>
            <person name="Dwamena C."/>
            <person name="Voogd C."/>
            <person name="Leif D."/>
            <person name="Lafferty D."/>
            <person name="Souleyre E."/>
            <person name="Varkonyi-Gasic E."/>
            <person name="Gambi F."/>
            <person name="Hanley J."/>
            <person name="Yao J.-L."/>
            <person name="Cheung J."/>
            <person name="David K."/>
            <person name="Warren B."/>
            <person name="Marsh K."/>
            <person name="Snowden K."/>
            <person name="Lin-Wang K."/>
            <person name="Brian L."/>
            <person name="Martinez-Sanchez M."/>
            <person name="Wang M."/>
            <person name="Ileperuma N."/>
            <person name="Macnee N."/>
            <person name="Campin R."/>
            <person name="Mcatee P."/>
            <person name="Drummond R."/>
            <person name="Espley R."/>
            <person name="Ireland H."/>
            <person name="Wu R."/>
            <person name="Atkinson R."/>
            <person name="Karunairetnam S."/>
            <person name="Bulley S."/>
            <person name="Chunkath S."/>
            <person name="Hanley Z."/>
            <person name="Storey R."/>
            <person name="Thrimawithana A."/>
            <person name="Thomson S."/>
            <person name="David C."/>
            <person name="Testolin R."/>
        </authorList>
    </citation>
    <scope>NUCLEOTIDE SEQUENCE [LARGE SCALE GENOMIC DNA]</scope>
    <source>
        <strain evidence="10">cv. Red5</strain>
        <tissue evidence="9">Young leaf</tissue>
    </source>
</reference>
<keyword evidence="10" id="KW-1185">Reference proteome</keyword>
<dbReference type="Gene3D" id="1.25.10.10">
    <property type="entry name" value="Leucine-rich Repeat Variant"/>
    <property type="match status" value="1"/>
</dbReference>
<dbReference type="SUPFAM" id="SSF57850">
    <property type="entry name" value="RING/U-box"/>
    <property type="match status" value="1"/>
</dbReference>
<dbReference type="InParanoid" id="A0A2R6Q0Z7"/>
<name>A0A2R6Q0Z7_ACTCC</name>
<evidence type="ECO:0000259" key="8">
    <source>
        <dbReference type="PROSITE" id="PS51698"/>
    </source>
</evidence>
<dbReference type="InterPro" id="IPR013083">
    <property type="entry name" value="Znf_RING/FYVE/PHD"/>
</dbReference>
<dbReference type="InterPro" id="IPR058678">
    <property type="entry name" value="ARM_PUB"/>
</dbReference>
<dbReference type="Pfam" id="PF25598">
    <property type="entry name" value="ARM_PUB"/>
    <property type="match status" value="1"/>
</dbReference>
<organism evidence="9 10">
    <name type="scientific">Actinidia chinensis var. chinensis</name>
    <name type="common">Chinese soft-hair kiwi</name>
    <dbReference type="NCBI Taxonomy" id="1590841"/>
    <lineage>
        <taxon>Eukaryota</taxon>
        <taxon>Viridiplantae</taxon>
        <taxon>Streptophyta</taxon>
        <taxon>Embryophyta</taxon>
        <taxon>Tracheophyta</taxon>
        <taxon>Spermatophyta</taxon>
        <taxon>Magnoliopsida</taxon>
        <taxon>eudicotyledons</taxon>
        <taxon>Gunneridae</taxon>
        <taxon>Pentapetalae</taxon>
        <taxon>asterids</taxon>
        <taxon>Ericales</taxon>
        <taxon>Actinidiaceae</taxon>
        <taxon>Actinidia</taxon>
    </lineage>
</organism>
<gene>
    <name evidence="9" type="ORF">CEY00_Acc24043</name>
</gene>
<evidence type="ECO:0000256" key="1">
    <source>
        <dbReference type="ARBA" id="ARBA00000900"/>
    </source>
</evidence>
<dbReference type="InterPro" id="IPR016024">
    <property type="entry name" value="ARM-type_fold"/>
</dbReference>
<dbReference type="FunFam" id="3.30.40.10:FF:000502">
    <property type="entry name" value="RING-type E3 ubiquitin transferase"/>
    <property type="match status" value="1"/>
</dbReference>
<dbReference type="SMART" id="SM00504">
    <property type="entry name" value="Ubox"/>
    <property type="match status" value="1"/>
</dbReference>
<keyword evidence="5" id="KW-0677">Repeat</keyword>
<evidence type="ECO:0000256" key="7">
    <source>
        <dbReference type="RuleBase" id="RU369093"/>
    </source>
</evidence>
<dbReference type="Gramene" id="PSS00076">
    <property type="protein sequence ID" value="PSS00076"/>
    <property type="gene ID" value="CEY00_Acc24043"/>
</dbReference>
<comment type="pathway">
    <text evidence="3 7">Protein modification; protein ubiquitination.</text>
</comment>
<dbReference type="STRING" id="1590841.A0A2R6Q0Z7"/>
<comment type="catalytic activity">
    <reaction evidence="1 7">
        <text>S-ubiquitinyl-[E2 ubiquitin-conjugating enzyme]-L-cysteine + [acceptor protein]-L-lysine = [E2 ubiquitin-conjugating enzyme]-L-cysteine + N(6)-ubiquitinyl-[acceptor protein]-L-lysine.</text>
        <dbReference type="EC" id="2.3.2.27"/>
    </reaction>
</comment>
<dbReference type="GO" id="GO:0016567">
    <property type="term" value="P:protein ubiquitination"/>
    <property type="evidence" value="ECO:0007669"/>
    <property type="project" value="UniProtKB-UniRule"/>
</dbReference>
<dbReference type="PANTHER" id="PTHR22849">
    <property type="entry name" value="WDSAM1 PROTEIN"/>
    <property type="match status" value="1"/>
</dbReference>
<dbReference type="InterPro" id="IPR003613">
    <property type="entry name" value="Ubox_domain"/>
</dbReference>
<proteinExistence type="predicted"/>
<dbReference type="Proteomes" id="UP000241394">
    <property type="component" value="Chromosome LG21"/>
</dbReference>
<dbReference type="InterPro" id="IPR045210">
    <property type="entry name" value="RING-Ubox_PUB"/>
</dbReference>
<evidence type="ECO:0000256" key="5">
    <source>
        <dbReference type="ARBA" id="ARBA00022737"/>
    </source>
</evidence>
<reference evidence="10" key="2">
    <citation type="journal article" date="2018" name="BMC Genomics">
        <title>A manually annotated Actinidia chinensis var. chinensis (kiwifruit) genome highlights the challenges associated with draft genomes and gene prediction in plants.</title>
        <authorList>
            <person name="Pilkington S.M."/>
            <person name="Crowhurst R."/>
            <person name="Hilario E."/>
            <person name="Nardozza S."/>
            <person name="Fraser L."/>
            <person name="Peng Y."/>
            <person name="Gunaseelan K."/>
            <person name="Simpson R."/>
            <person name="Tahir J."/>
            <person name="Deroles S.C."/>
            <person name="Templeton K."/>
            <person name="Luo Z."/>
            <person name="Davy M."/>
            <person name="Cheng C."/>
            <person name="McNeilage M."/>
            <person name="Scaglione D."/>
            <person name="Liu Y."/>
            <person name="Zhang Q."/>
            <person name="Datson P."/>
            <person name="De Silva N."/>
            <person name="Gardiner S.E."/>
            <person name="Bassett H."/>
            <person name="Chagne D."/>
            <person name="McCallum J."/>
            <person name="Dzierzon H."/>
            <person name="Deng C."/>
            <person name="Wang Y.Y."/>
            <person name="Barron L."/>
            <person name="Manako K."/>
            <person name="Bowen J."/>
            <person name="Foster T.M."/>
            <person name="Erridge Z.A."/>
            <person name="Tiffin H."/>
            <person name="Waite C.N."/>
            <person name="Davies K.M."/>
            <person name="Grierson E.P."/>
            <person name="Laing W.A."/>
            <person name="Kirk R."/>
            <person name="Chen X."/>
            <person name="Wood M."/>
            <person name="Montefiori M."/>
            <person name="Brummell D.A."/>
            <person name="Schwinn K.E."/>
            <person name="Catanach A."/>
            <person name="Fullerton C."/>
            <person name="Li D."/>
            <person name="Meiyalaghan S."/>
            <person name="Nieuwenhuizen N."/>
            <person name="Read N."/>
            <person name="Prakash R."/>
            <person name="Hunter D."/>
            <person name="Zhang H."/>
            <person name="McKenzie M."/>
            <person name="Knabel M."/>
            <person name="Harris A."/>
            <person name="Allan A.C."/>
            <person name="Gleave A."/>
            <person name="Chen A."/>
            <person name="Janssen B.J."/>
            <person name="Plunkett B."/>
            <person name="Ampomah-Dwamena C."/>
            <person name="Voogd C."/>
            <person name="Leif D."/>
            <person name="Lafferty D."/>
            <person name="Souleyre E.J.F."/>
            <person name="Varkonyi-Gasic E."/>
            <person name="Gambi F."/>
            <person name="Hanley J."/>
            <person name="Yao J.L."/>
            <person name="Cheung J."/>
            <person name="David K.M."/>
            <person name="Warren B."/>
            <person name="Marsh K."/>
            <person name="Snowden K.C."/>
            <person name="Lin-Wang K."/>
            <person name="Brian L."/>
            <person name="Martinez-Sanchez M."/>
            <person name="Wang M."/>
            <person name="Ileperuma N."/>
            <person name="Macnee N."/>
            <person name="Campin R."/>
            <person name="McAtee P."/>
            <person name="Drummond R.S.M."/>
            <person name="Espley R.V."/>
            <person name="Ireland H.S."/>
            <person name="Wu R."/>
            <person name="Atkinson R.G."/>
            <person name="Karunairetnam S."/>
            <person name="Bulley S."/>
            <person name="Chunkath S."/>
            <person name="Hanley Z."/>
            <person name="Storey R."/>
            <person name="Thrimawithana A.H."/>
            <person name="Thomson S."/>
            <person name="David C."/>
            <person name="Testolin R."/>
            <person name="Huang H."/>
            <person name="Hellens R.P."/>
            <person name="Schaffer R.J."/>
        </authorList>
    </citation>
    <scope>NUCLEOTIDE SEQUENCE [LARGE SCALE GENOMIC DNA]</scope>
    <source>
        <strain evidence="10">cv. Red5</strain>
    </source>
</reference>
<dbReference type="EMBL" id="NKQK01000021">
    <property type="protein sequence ID" value="PSS00076.1"/>
    <property type="molecule type" value="Genomic_DNA"/>
</dbReference>
<dbReference type="OrthoDB" id="10064100at2759"/>
<dbReference type="GO" id="GO:0061630">
    <property type="term" value="F:ubiquitin protein ligase activity"/>
    <property type="evidence" value="ECO:0007669"/>
    <property type="project" value="UniProtKB-UniRule"/>
</dbReference>
<dbReference type="InterPro" id="IPR011989">
    <property type="entry name" value="ARM-like"/>
</dbReference>
<evidence type="ECO:0000256" key="3">
    <source>
        <dbReference type="ARBA" id="ARBA00004906"/>
    </source>
</evidence>
<evidence type="ECO:0000313" key="9">
    <source>
        <dbReference type="EMBL" id="PSS00076.1"/>
    </source>
</evidence>
<sequence length="433" mass="47854">MARDKNELYVTVPSFFRCPISMDVMKSPVSLCTGVTYDRSSIQTWLDGGHNTCPATMQILPSTDFVPNLTLRRLIFHWAQSSQSNPPVLSKQQLLDSVKKIEKTAENRLDSLSQIVNFAEFSDENRDFLGSMDGFIPTMVGILKNVDEIEVLESIVIVLDLIVSEDRVREQLHRLVFKCEGDCLSRFVLVLERGNLRSRTASARVLELIAVETESQRAIAEKQGLLFELHRLTSSATDSPAAEAGLSCLISVSTSRPVKKQLVRFGIVRTAGKILSGSDTVGAVIEKALKLLEMVSTCAEGRAAIGEDDSCVSAIVKRLMKVSRSATEHGVAVLWSVCYLSQDRAAQETAMKNNGLTKVLLAMQSDCAASARQMCGDLVKVFRVHSKSCLASYETKTTHIIRIDSVVPKLCYLLFCFFILTIDKQIDSSHSHL</sequence>
<dbReference type="Gene3D" id="3.30.40.10">
    <property type="entry name" value="Zinc/RING finger domain, C3HC4 (zinc finger)"/>
    <property type="match status" value="1"/>
</dbReference>
<comment type="function">
    <text evidence="2 7">Functions as an E3 ubiquitin ligase.</text>
</comment>